<dbReference type="InterPro" id="IPR015421">
    <property type="entry name" value="PyrdxlP-dep_Trfase_major"/>
</dbReference>
<dbReference type="RefSeq" id="WP_219749684.1">
    <property type="nucleotide sequence ID" value="NZ_JAHXZN010000007.1"/>
</dbReference>
<keyword evidence="6" id="KW-0479">Metal-binding</keyword>
<evidence type="ECO:0000256" key="9">
    <source>
        <dbReference type="ARBA" id="ARBA00023014"/>
    </source>
</evidence>
<keyword evidence="9" id="KW-0411">Iron-sulfur</keyword>
<evidence type="ECO:0000259" key="11">
    <source>
        <dbReference type="Pfam" id="PF00266"/>
    </source>
</evidence>
<dbReference type="PIRSF" id="PIRSF005572">
    <property type="entry name" value="NifS"/>
    <property type="match status" value="1"/>
</dbReference>
<evidence type="ECO:0000313" key="12">
    <source>
        <dbReference type="EMBL" id="MBW6532322.1"/>
    </source>
</evidence>
<accession>A0ABS7BRT5</accession>
<feature type="domain" description="Aminotransferase class V" evidence="11">
    <location>
        <begin position="27"/>
        <end position="388"/>
    </location>
</feature>
<evidence type="ECO:0000256" key="4">
    <source>
        <dbReference type="ARBA" id="ARBA00013558"/>
    </source>
</evidence>
<evidence type="ECO:0000256" key="8">
    <source>
        <dbReference type="ARBA" id="ARBA00023004"/>
    </source>
</evidence>
<evidence type="ECO:0000256" key="10">
    <source>
        <dbReference type="ARBA" id="ARBA00050776"/>
    </source>
</evidence>
<proteinExistence type="inferred from homology"/>
<keyword evidence="7" id="KW-0663">Pyridoxal phosphate</keyword>
<comment type="caution">
    <text evidence="12">The sequence shown here is derived from an EMBL/GenBank/DDBJ whole genome shotgun (WGS) entry which is preliminary data.</text>
</comment>
<gene>
    <name evidence="12" type="ORF">KZ820_16390</name>
</gene>
<keyword evidence="13" id="KW-1185">Reference proteome</keyword>
<dbReference type="Pfam" id="PF00266">
    <property type="entry name" value="Aminotran_5"/>
    <property type="match status" value="1"/>
</dbReference>
<dbReference type="Gene3D" id="3.40.640.10">
    <property type="entry name" value="Type I PLP-dependent aspartate aminotransferase-like (Major domain)"/>
    <property type="match status" value="1"/>
</dbReference>
<name>A0ABS7BRT5_9SPHN</name>
<comment type="cofactor">
    <cofactor evidence="1">
        <name>pyridoxal 5'-phosphate</name>
        <dbReference type="ChEBI" id="CHEBI:597326"/>
    </cofactor>
</comment>
<dbReference type="InterPro" id="IPR015422">
    <property type="entry name" value="PyrdxlP-dep_Trfase_small"/>
</dbReference>
<protein>
    <recommendedName>
        <fullName evidence="4">Cysteine desulfurase</fullName>
    </recommendedName>
</protein>
<organism evidence="12 13">
    <name type="scientific">Sphingomonas citri</name>
    <dbReference type="NCBI Taxonomy" id="2862499"/>
    <lineage>
        <taxon>Bacteria</taxon>
        <taxon>Pseudomonadati</taxon>
        <taxon>Pseudomonadota</taxon>
        <taxon>Alphaproteobacteria</taxon>
        <taxon>Sphingomonadales</taxon>
        <taxon>Sphingomonadaceae</taxon>
        <taxon>Sphingomonas</taxon>
    </lineage>
</organism>
<keyword evidence="8" id="KW-0408">Iron</keyword>
<dbReference type="Gene3D" id="1.10.260.50">
    <property type="match status" value="1"/>
</dbReference>
<comment type="similarity">
    <text evidence="3">Belongs to the class-V pyridoxal-phosphate-dependent aminotransferase family. NifS/IscS subfamily.</text>
</comment>
<dbReference type="PANTHER" id="PTHR11601">
    <property type="entry name" value="CYSTEINE DESULFURYLASE FAMILY MEMBER"/>
    <property type="match status" value="1"/>
</dbReference>
<evidence type="ECO:0000313" key="13">
    <source>
        <dbReference type="Proteomes" id="UP000759103"/>
    </source>
</evidence>
<sequence length="404" mass="42157">MFGNVLSKEEMGCASPDPTRLAEVGFINLDANANAPVTRRVTDAVMAGLVAGTNPSSGHAGGAEARATITRARDAVSFLAEGVFDDGVVFTSGCTEANNTVLHAARTLQATLITTAVEHPSVLSPSAALQRDGVSLIRLSVGGDGLIAFDELEKHLHSTSGPIILSVQTANSETGVVQPIHEIACLVAKRGDILFHTDAAQSFGKLPLVLGDGGAHAASVSAHKLHGPMGVGAILLSDGEDRVYPLLHGGDQEGRRRAGTEALPLIAGMGAACAERAEQLDADVDKMRMLRDRLEASIVARVDGAAVNGIGSPRLPNTTSIRFEGRDAMEIVARLDALGILVSQGSACSSMRPRPSHVLIAMGLTEAQAFSTVRLSTSPLNTVDEIDRAIAAFERVCREVSRAR</sequence>
<evidence type="ECO:0000256" key="2">
    <source>
        <dbReference type="ARBA" id="ARBA00003120"/>
    </source>
</evidence>
<dbReference type="PANTHER" id="PTHR11601:SF34">
    <property type="entry name" value="CYSTEINE DESULFURASE"/>
    <property type="match status" value="1"/>
</dbReference>
<evidence type="ECO:0000256" key="1">
    <source>
        <dbReference type="ARBA" id="ARBA00001933"/>
    </source>
</evidence>
<dbReference type="SUPFAM" id="SSF53383">
    <property type="entry name" value="PLP-dependent transferases"/>
    <property type="match status" value="1"/>
</dbReference>
<reference evidence="12 13" key="1">
    <citation type="submission" date="2021-07" db="EMBL/GenBank/DDBJ databases">
        <title>Sphingomonas sp.</title>
        <authorList>
            <person name="Feng G."/>
            <person name="Li J."/>
            <person name="Pan M."/>
        </authorList>
    </citation>
    <scope>NUCLEOTIDE SEQUENCE [LARGE SCALE GENOMIC DNA]</scope>
    <source>
        <strain evidence="12 13">RRHST34</strain>
    </source>
</reference>
<dbReference type="Gene3D" id="3.90.1150.10">
    <property type="entry name" value="Aspartate Aminotransferase, domain 1"/>
    <property type="match status" value="1"/>
</dbReference>
<dbReference type="InterPro" id="IPR015424">
    <property type="entry name" value="PyrdxlP-dep_Trfase"/>
</dbReference>
<evidence type="ECO:0000256" key="7">
    <source>
        <dbReference type="ARBA" id="ARBA00022898"/>
    </source>
</evidence>
<keyword evidence="5" id="KW-0808">Transferase</keyword>
<comment type="function">
    <text evidence="2">Catalyzes the removal of elemental sulfur atoms from cysteine to produce alanine. Seems to participate in the biosynthesis of the nitrogenase metalloclusters by providing the inorganic sulfur required for the Fe-S core formation.</text>
</comment>
<dbReference type="InterPro" id="IPR000192">
    <property type="entry name" value="Aminotrans_V_dom"/>
</dbReference>
<dbReference type="Proteomes" id="UP000759103">
    <property type="component" value="Unassembled WGS sequence"/>
</dbReference>
<evidence type="ECO:0000256" key="6">
    <source>
        <dbReference type="ARBA" id="ARBA00022723"/>
    </source>
</evidence>
<comment type="catalytic activity">
    <reaction evidence="10">
        <text>(sulfur carrier)-H + L-cysteine = (sulfur carrier)-SH + L-alanine</text>
        <dbReference type="Rhea" id="RHEA:43892"/>
        <dbReference type="Rhea" id="RHEA-COMP:14737"/>
        <dbReference type="Rhea" id="RHEA-COMP:14739"/>
        <dbReference type="ChEBI" id="CHEBI:29917"/>
        <dbReference type="ChEBI" id="CHEBI:35235"/>
        <dbReference type="ChEBI" id="CHEBI:57972"/>
        <dbReference type="ChEBI" id="CHEBI:64428"/>
        <dbReference type="EC" id="2.8.1.7"/>
    </reaction>
</comment>
<dbReference type="EMBL" id="JAHXZN010000007">
    <property type="protein sequence ID" value="MBW6532322.1"/>
    <property type="molecule type" value="Genomic_DNA"/>
</dbReference>
<evidence type="ECO:0000256" key="5">
    <source>
        <dbReference type="ARBA" id="ARBA00022679"/>
    </source>
</evidence>
<evidence type="ECO:0000256" key="3">
    <source>
        <dbReference type="ARBA" id="ARBA00006490"/>
    </source>
</evidence>
<dbReference type="InterPro" id="IPR016454">
    <property type="entry name" value="Cysteine_dSase"/>
</dbReference>